<dbReference type="Gene3D" id="3.30.2130.30">
    <property type="match status" value="1"/>
</dbReference>
<dbReference type="SUPFAM" id="SSF53335">
    <property type="entry name" value="S-adenosyl-L-methionine-dependent methyltransferases"/>
    <property type="match status" value="1"/>
</dbReference>
<dbReference type="Gene3D" id="3.40.50.150">
    <property type="entry name" value="Vaccinia Virus protein VP39"/>
    <property type="match status" value="1"/>
</dbReference>
<evidence type="ECO:0000256" key="2">
    <source>
        <dbReference type="ARBA" id="ARBA00022679"/>
    </source>
</evidence>
<dbReference type="GO" id="GO:0008168">
    <property type="term" value="F:methyltransferase activity"/>
    <property type="evidence" value="ECO:0007669"/>
    <property type="project" value="UniProtKB-KW"/>
</dbReference>
<dbReference type="InterPro" id="IPR029063">
    <property type="entry name" value="SAM-dependent_MTases_sf"/>
</dbReference>
<sequence>MSVFTKKSTVIITCHKRVSNYLAQEVTDLGFSIEETFVTGVRLFASINDCIKLNLNLRCASQVLYSIKQFQAEHTDAIYRQLLNYAWEDILPADGYFSITSNVNNPTINNSMFANLRVKDAIVDRLREKRGTRPSTGAELTGAVINLFWKEDYAEVFIDTSGDSLARHGYRKIPGQAPMLEALAAATIYATKWDKKSPFINPMCGSGTLAIEAALIATNRKPGLYRTNYAFMHLQGYDDTVYQQERAVLSKQIITIEGLQIIATDYSVKAIENAQKNAVAAGVQNLIQFTVCDFALTKVPENAGGIMMVNPEYGERLGDIDELELTYKRIGDFMKQQCGGYWGYIFTGNLELAKKIGLKAKRRIEFFNSTIDCRLLEYELYSGSRRIVAE</sequence>
<evidence type="ECO:0000313" key="6">
    <source>
        <dbReference type="Proteomes" id="UP001595906"/>
    </source>
</evidence>
<feature type="domain" description="THUMP" evidence="4">
    <location>
        <begin position="49"/>
        <end position="160"/>
    </location>
</feature>
<gene>
    <name evidence="5" type="ORF">ACFOW1_08215</name>
</gene>
<dbReference type="Pfam" id="PF02926">
    <property type="entry name" value="THUMP"/>
    <property type="match status" value="1"/>
</dbReference>
<dbReference type="GO" id="GO:0032259">
    <property type="term" value="P:methylation"/>
    <property type="evidence" value="ECO:0007669"/>
    <property type="project" value="UniProtKB-KW"/>
</dbReference>
<dbReference type="PROSITE" id="PS51165">
    <property type="entry name" value="THUMP"/>
    <property type="match status" value="1"/>
</dbReference>
<evidence type="ECO:0000256" key="1">
    <source>
        <dbReference type="ARBA" id="ARBA00022603"/>
    </source>
</evidence>
<dbReference type="EMBL" id="JBHSDC010000012">
    <property type="protein sequence ID" value="MFC4231872.1"/>
    <property type="molecule type" value="Genomic_DNA"/>
</dbReference>
<dbReference type="SMART" id="SM00981">
    <property type="entry name" value="THUMP"/>
    <property type="match status" value="1"/>
</dbReference>
<evidence type="ECO:0000313" key="5">
    <source>
        <dbReference type="EMBL" id="MFC4231872.1"/>
    </source>
</evidence>
<dbReference type="RefSeq" id="WP_379013495.1">
    <property type="nucleotide sequence ID" value="NZ_JBHSDC010000012.1"/>
</dbReference>
<dbReference type="PANTHER" id="PTHR47313">
    <property type="entry name" value="RIBOSOMAL RNA LARGE SUBUNIT METHYLTRANSFERASE K/L"/>
    <property type="match status" value="1"/>
</dbReference>
<keyword evidence="3" id="KW-0694">RNA-binding</keyword>
<proteinExistence type="predicted"/>
<organism evidence="5 6">
    <name type="scientific">Parasediminibacterium paludis</name>
    <dbReference type="NCBI Taxonomy" id="908966"/>
    <lineage>
        <taxon>Bacteria</taxon>
        <taxon>Pseudomonadati</taxon>
        <taxon>Bacteroidota</taxon>
        <taxon>Chitinophagia</taxon>
        <taxon>Chitinophagales</taxon>
        <taxon>Chitinophagaceae</taxon>
        <taxon>Parasediminibacterium</taxon>
    </lineage>
</organism>
<protein>
    <submittedName>
        <fullName evidence="5">Class I SAM-dependent RNA methyltransferase</fullName>
    </submittedName>
</protein>
<keyword evidence="1 5" id="KW-0489">Methyltransferase</keyword>
<evidence type="ECO:0000256" key="3">
    <source>
        <dbReference type="PROSITE-ProRule" id="PRU00529"/>
    </source>
</evidence>
<dbReference type="Pfam" id="PF22020">
    <property type="entry name" value="RlmL_1st"/>
    <property type="match status" value="1"/>
</dbReference>
<dbReference type="PANTHER" id="PTHR47313:SF1">
    <property type="entry name" value="RIBOSOMAL RNA LARGE SUBUNIT METHYLTRANSFERASE K_L"/>
    <property type="match status" value="1"/>
</dbReference>
<dbReference type="Pfam" id="PF01170">
    <property type="entry name" value="UPF0020"/>
    <property type="match status" value="1"/>
</dbReference>
<keyword evidence="6" id="KW-1185">Reference proteome</keyword>
<reference evidence="6" key="1">
    <citation type="journal article" date="2019" name="Int. J. Syst. Evol. Microbiol.">
        <title>The Global Catalogue of Microorganisms (GCM) 10K type strain sequencing project: providing services to taxonomists for standard genome sequencing and annotation.</title>
        <authorList>
            <consortium name="The Broad Institute Genomics Platform"/>
            <consortium name="The Broad Institute Genome Sequencing Center for Infectious Disease"/>
            <person name="Wu L."/>
            <person name="Ma J."/>
        </authorList>
    </citation>
    <scope>NUCLEOTIDE SEQUENCE [LARGE SCALE GENOMIC DNA]</scope>
    <source>
        <strain evidence="6">CECT 8010</strain>
    </source>
</reference>
<dbReference type="InterPro" id="IPR004114">
    <property type="entry name" value="THUMP_dom"/>
</dbReference>
<dbReference type="Proteomes" id="UP001595906">
    <property type="component" value="Unassembled WGS sequence"/>
</dbReference>
<keyword evidence="2" id="KW-0808">Transferase</keyword>
<dbReference type="CDD" id="cd11715">
    <property type="entry name" value="THUMP_AdoMetMT"/>
    <property type="match status" value="1"/>
</dbReference>
<dbReference type="InterPro" id="IPR054170">
    <property type="entry name" value="RlmL_1st"/>
</dbReference>
<evidence type="ECO:0000259" key="4">
    <source>
        <dbReference type="PROSITE" id="PS51165"/>
    </source>
</evidence>
<accession>A0ABV8PV11</accession>
<name>A0ABV8PV11_9BACT</name>
<dbReference type="InterPro" id="IPR000241">
    <property type="entry name" value="RlmKL-like_Mtase"/>
</dbReference>
<comment type="caution">
    <text evidence="5">The sequence shown here is derived from an EMBL/GenBank/DDBJ whole genome shotgun (WGS) entry which is preliminary data.</text>
</comment>